<dbReference type="RefSeq" id="WP_020914755.1">
    <property type="nucleotide sequence ID" value="NC_011566.1"/>
</dbReference>
<evidence type="ECO:0000313" key="1">
    <source>
        <dbReference type="EMBL" id="ACJ31425.1"/>
    </source>
</evidence>
<dbReference type="KEGG" id="swp:swp_4798"/>
<gene>
    <name evidence="1" type="ordered locus">swp_4798</name>
</gene>
<proteinExistence type="predicted"/>
<dbReference type="AlphaFoldDB" id="B8CUU9"/>
<dbReference type="OrthoDB" id="21421at2"/>
<organism evidence="1 2">
    <name type="scientific">Shewanella piezotolerans (strain WP3 / JCM 13877)</name>
    <dbReference type="NCBI Taxonomy" id="225849"/>
    <lineage>
        <taxon>Bacteria</taxon>
        <taxon>Pseudomonadati</taxon>
        <taxon>Pseudomonadota</taxon>
        <taxon>Gammaproteobacteria</taxon>
        <taxon>Alteromonadales</taxon>
        <taxon>Shewanellaceae</taxon>
        <taxon>Shewanella</taxon>
    </lineage>
</organism>
<sequence length="170" mass="19448">MQYHIPKELPYNFLKSIDIFSVEQVKIDAVDGSKKLECFNNVKMFLKSTSWEIQLGWVFAQLGNIALKLNAHAVVKLPNGSFRCVTPSEHGASEINFAPDDSVASLIVNDRLPAKIYPLVSNKVVDQFVKLENFENKMRLENNKYAVAYILDQKYQISNQLIEVFNNHQK</sequence>
<evidence type="ECO:0000313" key="2">
    <source>
        <dbReference type="Proteomes" id="UP000000753"/>
    </source>
</evidence>
<dbReference type="Proteomes" id="UP000000753">
    <property type="component" value="Chromosome"/>
</dbReference>
<keyword evidence="2" id="KW-1185">Reference proteome</keyword>
<protein>
    <submittedName>
        <fullName evidence="1">Uncharacterized protein</fullName>
    </submittedName>
</protein>
<dbReference type="HOGENOM" id="CLU_1414660_0_0_6"/>
<reference evidence="1 2" key="1">
    <citation type="journal article" date="2008" name="PLoS ONE">
        <title>Environmental adaptation: genomic analysis of the piezotolerant and psychrotolerant deep-sea iron reducing bacterium Shewanella piezotolerans WP3.</title>
        <authorList>
            <person name="Wang F."/>
            <person name="Wang J."/>
            <person name="Jian H."/>
            <person name="Zhang B."/>
            <person name="Li S."/>
            <person name="Wang F."/>
            <person name="Zeng X."/>
            <person name="Gao L."/>
            <person name="Bartlett D.H."/>
            <person name="Yu J."/>
            <person name="Hu S."/>
            <person name="Xiao X."/>
        </authorList>
    </citation>
    <scope>NUCLEOTIDE SEQUENCE [LARGE SCALE GENOMIC DNA]</scope>
    <source>
        <strain evidence="2">WP3 / JCM 13877</strain>
    </source>
</reference>
<name>B8CUU9_SHEPW</name>
<accession>B8CUU9</accession>
<dbReference type="EMBL" id="CP000472">
    <property type="protein sequence ID" value="ACJ31425.1"/>
    <property type="molecule type" value="Genomic_DNA"/>
</dbReference>